<name>A0A4R5QBY1_9PROT</name>
<organism evidence="3 4">
    <name type="scientific">Dankookia rubra</name>
    <dbReference type="NCBI Taxonomy" id="1442381"/>
    <lineage>
        <taxon>Bacteria</taxon>
        <taxon>Pseudomonadati</taxon>
        <taxon>Pseudomonadota</taxon>
        <taxon>Alphaproteobacteria</taxon>
        <taxon>Acetobacterales</taxon>
        <taxon>Roseomonadaceae</taxon>
        <taxon>Dankookia</taxon>
    </lineage>
</organism>
<evidence type="ECO:0000313" key="4">
    <source>
        <dbReference type="Proteomes" id="UP000295096"/>
    </source>
</evidence>
<evidence type="ECO:0000313" key="3">
    <source>
        <dbReference type="EMBL" id="TDH59797.1"/>
    </source>
</evidence>
<proteinExistence type="predicted"/>
<dbReference type="PANTHER" id="PTHR33803">
    <property type="entry name" value="IS1478 TRANSPOSASE"/>
    <property type="match status" value="1"/>
</dbReference>
<dbReference type="Pfam" id="PF05598">
    <property type="entry name" value="DUF772"/>
    <property type="match status" value="1"/>
</dbReference>
<dbReference type="AlphaFoldDB" id="A0A4R5QBY1"/>
<dbReference type="Proteomes" id="UP000295096">
    <property type="component" value="Unassembled WGS sequence"/>
</dbReference>
<reference evidence="3 4" key="1">
    <citation type="journal article" date="2016" name="J. Microbiol.">
        <title>Dankookia rubra gen. nov., sp. nov., an alphaproteobacterium isolated from sediment of a shallow stream.</title>
        <authorList>
            <person name="Kim W.H."/>
            <person name="Kim D.H."/>
            <person name="Kang K."/>
            <person name="Ahn T.Y."/>
        </authorList>
    </citation>
    <scope>NUCLEOTIDE SEQUENCE [LARGE SCALE GENOMIC DNA]</scope>
    <source>
        <strain evidence="3 4">JCM30602</strain>
    </source>
</reference>
<feature type="domain" description="Transposase InsH N-terminal" evidence="1">
    <location>
        <begin position="18"/>
        <end position="115"/>
    </location>
</feature>
<dbReference type="Pfam" id="PF13751">
    <property type="entry name" value="DDE_Tnp_1_6"/>
    <property type="match status" value="1"/>
</dbReference>
<dbReference type="InterPro" id="IPR047710">
    <property type="entry name" value="Transpos_IS5-like"/>
</dbReference>
<feature type="domain" description="Transposase DDE" evidence="2">
    <location>
        <begin position="364"/>
        <end position="419"/>
    </location>
</feature>
<dbReference type="NCBIfam" id="NF033578">
    <property type="entry name" value="transpos_IS5_1"/>
    <property type="match status" value="1"/>
</dbReference>
<gene>
    <name evidence="3" type="ORF">E2C06_25475</name>
</gene>
<dbReference type="InterPro" id="IPR008490">
    <property type="entry name" value="Transposase_InsH_N"/>
</dbReference>
<dbReference type="EMBL" id="SMSJ01000053">
    <property type="protein sequence ID" value="TDH59797.1"/>
    <property type="molecule type" value="Genomic_DNA"/>
</dbReference>
<comment type="caution">
    <text evidence="3">The sequence shown here is derived from an EMBL/GenBank/DDBJ whole genome shotgun (WGS) entry which is preliminary data.</text>
</comment>
<protein>
    <submittedName>
        <fullName evidence="3">IS5 family transposase</fullName>
    </submittedName>
</protein>
<keyword evidence="4" id="KW-1185">Reference proteome</keyword>
<sequence>MRPKLPKAEPQEDLFRARLENLVDPRHALVRLAGLIDWSRFEAAFGALYTDGGRPGLPTRLMVGLHLLKHMDGLSDEAVCTRYLDSPYAQLFCGETFFQHVLPLDRSSLTRWRQRIGAKRLEVLLAESLAAARRGGAVEDKHLQRVTIDTTVQPKAMTHPTDSKLLQRGIEILARLARRHGIRLRQSYLRVAKAARREAAKLIHAGRRRQAERQVRQLRTWLGRLARDIGRKIAGHAAIQAALAGPLGLVARLLRQRREDRGRDKLYSLHAPEVECIGKGKAQARYEFGVKVSLATTNAVAPGGQFVLGARALPGNPYDGHTLAEQIAQTERITGIEIERAYVDGGYRGHDADKTRVFISGQKRGITPTIRRERRRRSAIEPVISHMKSDGHLGRNFLRGTEAGATNVILAAAGHNLRLLRAWLAWLLACLLSRLTSAHQVGEGRLQRALAA</sequence>
<accession>A0A4R5QBY1</accession>
<dbReference type="RefSeq" id="WP_133291400.1">
    <property type="nucleotide sequence ID" value="NZ_SMSJ01000053.1"/>
</dbReference>
<evidence type="ECO:0000259" key="1">
    <source>
        <dbReference type="Pfam" id="PF05598"/>
    </source>
</evidence>
<dbReference type="InterPro" id="IPR025668">
    <property type="entry name" value="Tnp_DDE_dom"/>
</dbReference>
<dbReference type="PANTHER" id="PTHR33803:SF3">
    <property type="entry name" value="BLL1974 PROTEIN"/>
    <property type="match status" value="1"/>
</dbReference>
<dbReference type="OrthoDB" id="7169055at2"/>
<evidence type="ECO:0000259" key="2">
    <source>
        <dbReference type="Pfam" id="PF13751"/>
    </source>
</evidence>